<dbReference type="RefSeq" id="WP_193734593.1">
    <property type="nucleotide sequence ID" value="NZ_CP063304.1"/>
</dbReference>
<accession>A0A7M2RE21</accession>
<keyword evidence="4" id="KW-1185">Reference proteome</keyword>
<feature type="domain" description="Glycosyl hydrolase family 13 catalytic" evidence="2">
    <location>
        <begin position="144"/>
        <end position="501"/>
    </location>
</feature>
<dbReference type="Gene3D" id="3.20.20.80">
    <property type="entry name" value="Glycosidases"/>
    <property type="match status" value="2"/>
</dbReference>
<dbReference type="InterPro" id="IPR013780">
    <property type="entry name" value="Glyco_hydro_b"/>
</dbReference>
<evidence type="ECO:0000313" key="4">
    <source>
        <dbReference type="Proteomes" id="UP000593601"/>
    </source>
</evidence>
<dbReference type="AlphaFoldDB" id="A0A7M2RE21"/>
<dbReference type="SUPFAM" id="SSF51445">
    <property type="entry name" value="(Trans)glycosidases"/>
    <property type="match status" value="1"/>
</dbReference>
<dbReference type="GO" id="GO:0005975">
    <property type="term" value="P:carbohydrate metabolic process"/>
    <property type="evidence" value="ECO:0007669"/>
    <property type="project" value="InterPro"/>
</dbReference>
<dbReference type="KEGG" id="bliq:INP51_09320"/>
<organism evidence="3 4">
    <name type="scientific">Blautia liquoris</name>
    <dbReference type="NCBI Taxonomy" id="2779518"/>
    <lineage>
        <taxon>Bacteria</taxon>
        <taxon>Bacillati</taxon>
        <taxon>Bacillota</taxon>
        <taxon>Clostridia</taxon>
        <taxon>Lachnospirales</taxon>
        <taxon>Lachnospiraceae</taxon>
        <taxon>Blautia</taxon>
    </lineage>
</organism>
<protein>
    <recommendedName>
        <fullName evidence="2">Glycosyl hydrolase family 13 catalytic domain-containing protein</fullName>
    </recommendedName>
</protein>
<evidence type="ECO:0000313" key="3">
    <source>
        <dbReference type="EMBL" id="QOV18231.1"/>
    </source>
</evidence>
<dbReference type="PANTHER" id="PTHR43002">
    <property type="entry name" value="GLYCOGEN DEBRANCHING ENZYME"/>
    <property type="match status" value="1"/>
</dbReference>
<dbReference type="Proteomes" id="UP000593601">
    <property type="component" value="Chromosome"/>
</dbReference>
<evidence type="ECO:0000259" key="2">
    <source>
        <dbReference type="SMART" id="SM00642"/>
    </source>
</evidence>
<dbReference type="SUPFAM" id="SSF51011">
    <property type="entry name" value="Glycosyl hydrolase domain"/>
    <property type="match status" value="1"/>
</dbReference>
<name>A0A7M2RE21_9FIRM</name>
<evidence type="ECO:0000256" key="1">
    <source>
        <dbReference type="ARBA" id="ARBA00008061"/>
    </source>
</evidence>
<proteinExistence type="inferred from homology"/>
<dbReference type="InterPro" id="IPR014756">
    <property type="entry name" value="Ig_E-set"/>
</dbReference>
<dbReference type="SMART" id="SM00642">
    <property type="entry name" value="Aamy"/>
    <property type="match status" value="1"/>
</dbReference>
<dbReference type="InterPro" id="IPR006047">
    <property type="entry name" value="GH13_cat_dom"/>
</dbReference>
<dbReference type="InterPro" id="IPR017853">
    <property type="entry name" value="GH"/>
</dbReference>
<sequence>MKKLKTYPGWKISSGDPARMGAHKVGKGYSFTVQIADEEEASLLLFKKENPKEVYRVPLPVTERIGEIRSVRIEPLDARQWYYGYESGHKYFLDPYACEIAQMSGQGKPYLIPHDMTKGCIIPKTPVLTTKPPRIPYEDSIIYKTNVRGFTMSRGSNTKDGGTFSGVINKIPYLKELGITALELMPVYEFYDILDFDLLHIRDEKQRKTVDLDQMKRNYWGYGPALYYAPKALYGLPGHTRTDLVSQFADLVDALHKEKMECILEFFFTPDIRPEVVLDILHYWTLTFRVDGFHLMGDHILANHIAADPLLRDTKLIYTGFDTAAIYGENVKPSFKNLAEHNLSFEHLMRKFLKGDDGCAESAAYKLRRNPTGCGQINYFADHDGFTMADMVMYEQKHNESNGENNRDGTDLNYTWNCGMEGPASNKKICSLRRQQMRNAWLILMTAQGTPLIYGGDENCNSASGNNNPYCQDNAIGWQDWNRKKDTLAMRKFVKNCIQFRKSHPVLHQSEEPRLTDYKSLGYPDLSYHGDEAWFPQMEYNSKTLGILYYGAYGTKRDDVKDESVYIALNMSSSEQKLALPDLSEKEVWKIAADTSMKDGFYPPGKEQEVSGIRKITVPPRTVMVLISGQTKKQGGH</sequence>
<dbReference type="InterPro" id="IPR013783">
    <property type="entry name" value="Ig-like_fold"/>
</dbReference>
<dbReference type="Gene3D" id="2.60.40.10">
    <property type="entry name" value="Immunoglobulins"/>
    <property type="match status" value="1"/>
</dbReference>
<reference evidence="3 4" key="1">
    <citation type="submission" date="2020-10" db="EMBL/GenBank/DDBJ databases">
        <title>Blautia liquoris sp.nov., isolated from the mud in a fermentation cellar used for the production of Chinese strong-flavoured liquor.</title>
        <authorList>
            <person name="Lu L."/>
        </authorList>
    </citation>
    <scope>NUCLEOTIDE SEQUENCE [LARGE SCALE GENOMIC DNA]</scope>
    <source>
        <strain evidence="3 4">LZLJ-3</strain>
    </source>
</reference>
<dbReference type="EMBL" id="CP063304">
    <property type="protein sequence ID" value="QOV18231.1"/>
    <property type="molecule type" value="Genomic_DNA"/>
</dbReference>
<comment type="similarity">
    <text evidence="1">Belongs to the glycosyl hydrolase 13 family.</text>
</comment>
<dbReference type="Gene3D" id="2.60.40.1180">
    <property type="entry name" value="Golgi alpha-mannosidase II"/>
    <property type="match status" value="1"/>
</dbReference>
<gene>
    <name evidence="3" type="ORF">INP51_09320</name>
</gene>
<dbReference type="SUPFAM" id="SSF81296">
    <property type="entry name" value="E set domains"/>
    <property type="match status" value="1"/>
</dbReference>